<dbReference type="RefSeq" id="WP_089124630.1">
    <property type="nucleotide sequence ID" value="NZ_BSPV01000001.1"/>
</dbReference>
<sequence>MIIELKGVEFENKGAELMLRVIIERVERYWPEAEIAMLPTVNASYQQRASIGAWQKFSFRKLYFDLNELTYMFPNSVKRLLRKWGVVTEADIDVVIDASGFAYSDQWSPKITVRHLAGEINRYAKHGKPYIFMPQAMGPFSQEKVRKQIRDSFPKAALVCARESQTYEYLSEIFGETDNLKIYGDFTNAISGKIPEDIPRVNAACIIVNKNMVSKKNSVKGWAENYERIVKQIIGLYKKCGLSPYFLNHEGPDDRALIDKINAQLEIPLPVLEYSDPLEVKGAISQASAVFCSRFHGCISALSNGIPCLGTSWSHKYNCLYDSYSAQDLLLSPDMSNEELKKIVEYSILSESCLKSKVTDCAQKFKLETENLWELIVEVVECYQSNKGKK</sequence>
<organism evidence="2 3">
    <name type="scientific">Vibrio algivorus</name>
    <dbReference type="NCBI Taxonomy" id="1667024"/>
    <lineage>
        <taxon>Bacteria</taxon>
        <taxon>Pseudomonadati</taxon>
        <taxon>Pseudomonadota</taxon>
        <taxon>Gammaproteobacteria</taxon>
        <taxon>Vibrionales</taxon>
        <taxon>Vibrionaceae</taxon>
        <taxon>Vibrio</taxon>
    </lineage>
</organism>
<reference evidence="3" key="1">
    <citation type="journal article" date="2019" name="Int. J. Syst. Evol. Microbiol.">
        <title>The Global Catalogue of Microorganisms (GCM) 10K type strain sequencing project: providing services to taxonomists for standard genome sequencing and annotation.</title>
        <authorList>
            <consortium name="The Broad Institute Genomics Platform"/>
            <consortium name="The Broad Institute Genome Sequencing Center for Infectious Disease"/>
            <person name="Wu L."/>
            <person name="Ma J."/>
        </authorList>
    </citation>
    <scope>NUCLEOTIDE SEQUENCE [LARGE SCALE GENOMIC DNA]</scope>
    <source>
        <strain evidence="3">NBRC 111146</strain>
    </source>
</reference>
<dbReference type="PANTHER" id="PTHR36836:SF1">
    <property type="entry name" value="COLANIC ACID BIOSYNTHESIS PROTEIN WCAK"/>
    <property type="match status" value="1"/>
</dbReference>
<accession>A0ABQ6EK83</accession>
<proteinExistence type="predicted"/>
<gene>
    <name evidence="2" type="ORF">GCM10007931_01450</name>
</gene>
<dbReference type="Proteomes" id="UP001157156">
    <property type="component" value="Unassembled WGS sequence"/>
</dbReference>
<evidence type="ECO:0000313" key="2">
    <source>
        <dbReference type="EMBL" id="GLT13171.1"/>
    </source>
</evidence>
<feature type="domain" description="Polysaccharide pyruvyl transferase" evidence="1">
    <location>
        <begin position="12"/>
        <end position="315"/>
    </location>
</feature>
<comment type="caution">
    <text evidence="2">The sequence shown here is derived from an EMBL/GenBank/DDBJ whole genome shotgun (WGS) entry which is preliminary data.</text>
</comment>
<protein>
    <recommendedName>
        <fullName evidence="1">Polysaccharide pyruvyl transferase domain-containing protein</fullName>
    </recommendedName>
</protein>
<keyword evidence="3" id="KW-1185">Reference proteome</keyword>
<dbReference type="PANTHER" id="PTHR36836">
    <property type="entry name" value="COLANIC ACID BIOSYNTHESIS PROTEIN WCAK"/>
    <property type="match status" value="1"/>
</dbReference>
<evidence type="ECO:0000259" key="1">
    <source>
        <dbReference type="Pfam" id="PF04230"/>
    </source>
</evidence>
<dbReference type="InterPro" id="IPR007345">
    <property type="entry name" value="Polysacch_pyruvyl_Trfase"/>
</dbReference>
<dbReference type="Pfam" id="PF04230">
    <property type="entry name" value="PS_pyruv_trans"/>
    <property type="match status" value="1"/>
</dbReference>
<name>A0ABQ6EK83_9VIBR</name>
<evidence type="ECO:0000313" key="3">
    <source>
        <dbReference type="Proteomes" id="UP001157156"/>
    </source>
</evidence>
<dbReference type="EMBL" id="BSPV01000001">
    <property type="protein sequence ID" value="GLT13171.1"/>
    <property type="molecule type" value="Genomic_DNA"/>
</dbReference>